<dbReference type="STRING" id="576137.A0A1L7XUR2"/>
<evidence type="ECO:0000259" key="3">
    <source>
        <dbReference type="Pfam" id="PF00144"/>
    </source>
</evidence>
<dbReference type="Pfam" id="PF00144">
    <property type="entry name" value="Beta-lactamase"/>
    <property type="match status" value="1"/>
</dbReference>
<comment type="similarity">
    <text evidence="1">Belongs to the class-A beta-lactamase family.</text>
</comment>
<feature type="domain" description="Beta-lactamase-related" evidence="3">
    <location>
        <begin position="8"/>
        <end position="376"/>
    </location>
</feature>
<dbReference type="PANTHER" id="PTHR43283:SF17">
    <property type="entry name" value="(LOVD), PUTATIVE (AFU_ORTHOLOGUE AFUA_5G00920)-RELATED"/>
    <property type="match status" value="1"/>
</dbReference>
<dbReference type="AlphaFoldDB" id="A0A1L7XUR2"/>
<dbReference type="InterPro" id="IPR050789">
    <property type="entry name" value="Diverse_Enzym_Activities"/>
</dbReference>
<keyword evidence="2" id="KW-0378">Hydrolase</keyword>
<reference evidence="4 5" key="1">
    <citation type="submission" date="2016-03" db="EMBL/GenBank/DDBJ databases">
        <authorList>
            <person name="Ploux O."/>
        </authorList>
    </citation>
    <scope>NUCLEOTIDE SEQUENCE [LARGE SCALE GENOMIC DNA]</scope>
    <source>
        <strain evidence="4 5">UAMH 11012</strain>
    </source>
</reference>
<sequence>MPTLEESFEAACASGKIPGAVLVATNKTGSFTYSKSFGVRSLGDEIKVPLGPDSLLTLTSCTKLITTVGALQLVENGVIGLDDDVASTLPELANLEVLSGMKDGKGILKERQIPITLRHLLTHSAGTSYLFMSPVLQEYNKSLEVPFAMTSPKTVLESFCTPLTFEPGTSWTYSTGLDWTGLLIERLTKKDLEIYLKQNVFSPLGIDDITFWPDANPDLQSRKARISVRDPSVPDGSGKIMPFKGPSMVDGAAEALGGQGLVAAPSSYLKILQSLLVDDEKLLKKETAAIMFQPQLSKESQVALQKIYESKPTRGPCSIGDFPADVKYDWGLGGLLTTEDVKRDGQPFRRKGCLNWSGALNLFWFLDREAGLCGFYGGQVLPPGDAQVKEMIILFEKTMYDRNSQQYKL</sequence>
<evidence type="ECO:0000256" key="1">
    <source>
        <dbReference type="ARBA" id="ARBA00009009"/>
    </source>
</evidence>
<protein>
    <submittedName>
        <fullName evidence="4">Related to 1,4-butanediol diacrylate esterase</fullName>
    </submittedName>
</protein>
<organism evidence="4 5">
    <name type="scientific">Phialocephala subalpina</name>
    <dbReference type="NCBI Taxonomy" id="576137"/>
    <lineage>
        <taxon>Eukaryota</taxon>
        <taxon>Fungi</taxon>
        <taxon>Dikarya</taxon>
        <taxon>Ascomycota</taxon>
        <taxon>Pezizomycotina</taxon>
        <taxon>Leotiomycetes</taxon>
        <taxon>Helotiales</taxon>
        <taxon>Mollisiaceae</taxon>
        <taxon>Phialocephala</taxon>
        <taxon>Phialocephala fortinii species complex</taxon>
    </lineage>
</organism>
<dbReference type="OrthoDB" id="428260at2759"/>
<evidence type="ECO:0000313" key="5">
    <source>
        <dbReference type="Proteomes" id="UP000184330"/>
    </source>
</evidence>
<dbReference type="GO" id="GO:0016787">
    <property type="term" value="F:hydrolase activity"/>
    <property type="evidence" value="ECO:0007669"/>
    <property type="project" value="UniProtKB-KW"/>
</dbReference>
<evidence type="ECO:0000313" key="4">
    <source>
        <dbReference type="EMBL" id="CZR68756.1"/>
    </source>
</evidence>
<dbReference type="Gene3D" id="3.40.710.10">
    <property type="entry name" value="DD-peptidase/beta-lactamase superfamily"/>
    <property type="match status" value="1"/>
</dbReference>
<dbReference type="InterPro" id="IPR012338">
    <property type="entry name" value="Beta-lactam/transpept-like"/>
</dbReference>
<keyword evidence="5" id="KW-1185">Reference proteome</keyword>
<dbReference type="PANTHER" id="PTHR43283">
    <property type="entry name" value="BETA-LACTAMASE-RELATED"/>
    <property type="match status" value="1"/>
</dbReference>
<proteinExistence type="inferred from homology"/>
<accession>A0A1L7XUR2</accession>
<dbReference type="EMBL" id="FJOG01000059">
    <property type="protein sequence ID" value="CZR68756.1"/>
    <property type="molecule type" value="Genomic_DNA"/>
</dbReference>
<dbReference type="Proteomes" id="UP000184330">
    <property type="component" value="Unassembled WGS sequence"/>
</dbReference>
<evidence type="ECO:0000256" key="2">
    <source>
        <dbReference type="ARBA" id="ARBA00022801"/>
    </source>
</evidence>
<dbReference type="SUPFAM" id="SSF56601">
    <property type="entry name" value="beta-lactamase/transpeptidase-like"/>
    <property type="match status" value="1"/>
</dbReference>
<name>A0A1L7XUR2_9HELO</name>
<gene>
    <name evidence="4" type="ORF">PAC_18655</name>
</gene>
<dbReference type="InterPro" id="IPR001466">
    <property type="entry name" value="Beta-lactam-related"/>
</dbReference>